<keyword evidence="1" id="KW-0596">Phosphopantetheine</keyword>
<dbReference type="GO" id="GO:0004315">
    <property type="term" value="F:3-oxoacyl-[acyl-carrier-protein] synthase activity"/>
    <property type="evidence" value="ECO:0007669"/>
    <property type="project" value="InterPro"/>
</dbReference>
<dbReference type="InterPro" id="IPR014031">
    <property type="entry name" value="Ketoacyl_synth_C"/>
</dbReference>
<feature type="domain" description="Ketosynthase family 3 (KS3)" evidence="4">
    <location>
        <begin position="4"/>
        <end position="355"/>
    </location>
</feature>
<evidence type="ECO:0000313" key="5">
    <source>
        <dbReference type="EMBL" id="MBC2478609.1"/>
    </source>
</evidence>
<sequence>MRKVEKVAIVGISGKFPGAESIDDLDRIYSNKIDCIKPFSERRIELLKLDKTKKYFDVAYLDGVEYFDYDFFNISRQEAACMDPQQKMLLELACEAIEDAGYSLKSARGSKTSIILGAHNSHFFDDYLEESSGFAAIGNFLDTLAGRIAYCLDLHGQASIVETACSSSLYAVYEACLRLNAGEADMALAGGITLEFRAKYDDFAEQDVLGIISPRARCKTFDEEADGINLGEGAGLVLLKRYEDAIRDKDSIYAVIRSVSSNQDGARSNSLAAPSSAAQCEVMIDAWEKADLNPEDIGYFEAHGTGTKIGDPIEVLGITEAFRKYTDKKQFCPIGSLKTNISHLGSAAGISSVLK</sequence>
<dbReference type="Gene3D" id="3.40.47.10">
    <property type="match status" value="1"/>
</dbReference>
<dbReference type="InterPro" id="IPR014030">
    <property type="entry name" value="Ketoacyl_synth_N"/>
</dbReference>
<dbReference type="CDD" id="cd00833">
    <property type="entry name" value="PKS"/>
    <property type="match status" value="1"/>
</dbReference>
<dbReference type="PANTHER" id="PTHR43775:SF37">
    <property type="entry name" value="SI:DKEY-61P9.11"/>
    <property type="match status" value="1"/>
</dbReference>
<dbReference type="PANTHER" id="PTHR43775">
    <property type="entry name" value="FATTY ACID SYNTHASE"/>
    <property type="match status" value="1"/>
</dbReference>
<dbReference type="InterPro" id="IPR016039">
    <property type="entry name" value="Thiolase-like"/>
</dbReference>
<gene>
    <name evidence="5" type="ORF">HGI39_28895</name>
</gene>
<dbReference type="AlphaFoldDB" id="A0AAW3WI75"/>
<accession>A0AAW3WI75</accession>
<dbReference type="GO" id="GO:0004312">
    <property type="term" value="F:fatty acid synthase activity"/>
    <property type="evidence" value="ECO:0007669"/>
    <property type="project" value="TreeGrafter"/>
</dbReference>
<dbReference type="EMBL" id="JABAGV010000590">
    <property type="protein sequence ID" value="MBC2478609.1"/>
    <property type="molecule type" value="Genomic_DNA"/>
</dbReference>
<proteinExistence type="predicted"/>
<reference evidence="5" key="1">
    <citation type="submission" date="2020-04" db="EMBL/GenBank/DDBJ databases">
        <authorList>
            <person name="Brown S."/>
        </authorList>
    </citation>
    <scope>NUCLEOTIDE SEQUENCE</scope>
    <source>
        <strain evidence="5">DJ015</strain>
    </source>
</reference>
<evidence type="ECO:0000256" key="2">
    <source>
        <dbReference type="ARBA" id="ARBA00022553"/>
    </source>
</evidence>
<dbReference type="GO" id="GO:0005737">
    <property type="term" value="C:cytoplasm"/>
    <property type="evidence" value="ECO:0007669"/>
    <property type="project" value="TreeGrafter"/>
</dbReference>
<organism evidence="5 6">
    <name type="scientific">Clostridium beijerinckii</name>
    <name type="common">Clostridium MP</name>
    <dbReference type="NCBI Taxonomy" id="1520"/>
    <lineage>
        <taxon>Bacteria</taxon>
        <taxon>Bacillati</taxon>
        <taxon>Bacillota</taxon>
        <taxon>Clostridia</taxon>
        <taxon>Eubacteriales</taxon>
        <taxon>Clostridiaceae</taxon>
        <taxon>Clostridium</taxon>
    </lineage>
</organism>
<evidence type="ECO:0000259" key="4">
    <source>
        <dbReference type="PROSITE" id="PS52004"/>
    </source>
</evidence>
<reference evidence="5" key="2">
    <citation type="journal article" date="2022" name="Nat. Biotechnol.">
        <title>Carbon-negative production of acetone and isopropanol by gas fermentation at industrial pilot scale.</title>
        <authorList>
            <person name="Liew F.E."/>
            <person name="Nogle R."/>
            <person name="Abdalla T."/>
            <person name="Rasor B.J."/>
            <person name="Canter C."/>
            <person name="Jensen R.O."/>
            <person name="Wang L."/>
            <person name="Strutz J."/>
            <person name="Chirania P."/>
            <person name="De Tissera S."/>
            <person name="Mueller A.P."/>
            <person name="Ruan Z."/>
            <person name="Gao A."/>
            <person name="Tran L."/>
            <person name="Engle N.L."/>
            <person name="Bromley J.C."/>
            <person name="Daniell J."/>
            <person name="Conrado R."/>
            <person name="Tschaplinski T.J."/>
            <person name="Giannone R.J."/>
            <person name="Hettich R.L."/>
            <person name="Karim A.S."/>
            <person name="Simpson S.D."/>
            <person name="Brown S.D."/>
            <person name="Leang C."/>
            <person name="Jewett M.C."/>
            <person name="Kopke M."/>
        </authorList>
    </citation>
    <scope>NUCLEOTIDE SEQUENCE</scope>
    <source>
        <strain evidence="5">DJ015</strain>
    </source>
</reference>
<dbReference type="Pfam" id="PF02801">
    <property type="entry name" value="Ketoacyl-synt_C"/>
    <property type="match status" value="1"/>
</dbReference>
<evidence type="ECO:0000256" key="1">
    <source>
        <dbReference type="ARBA" id="ARBA00022450"/>
    </source>
</evidence>
<dbReference type="PROSITE" id="PS52004">
    <property type="entry name" value="KS3_2"/>
    <property type="match status" value="1"/>
</dbReference>
<dbReference type="SMART" id="SM00825">
    <property type="entry name" value="PKS_KS"/>
    <property type="match status" value="1"/>
</dbReference>
<dbReference type="GO" id="GO:0006633">
    <property type="term" value="P:fatty acid biosynthetic process"/>
    <property type="evidence" value="ECO:0007669"/>
    <property type="project" value="InterPro"/>
</dbReference>
<name>A0AAW3WI75_CLOBE</name>
<dbReference type="GO" id="GO:0071770">
    <property type="term" value="P:DIM/DIP cell wall layer assembly"/>
    <property type="evidence" value="ECO:0007669"/>
    <property type="project" value="TreeGrafter"/>
</dbReference>
<dbReference type="Proteomes" id="UP001194098">
    <property type="component" value="Unassembled WGS sequence"/>
</dbReference>
<comment type="caution">
    <text evidence="5">The sequence shown here is derived from an EMBL/GenBank/DDBJ whole genome shotgun (WGS) entry which is preliminary data.</text>
</comment>
<evidence type="ECO:0000313" key="6">
    <source>
        <dbReference type="Proteomes" id="UP001194098"/>
    </source>
</evidence>
<protein>
    <submittedName>
        <fullName evidence="5">Polyketide synthase</fullName>
    </submittedName>
</protein>
<dbReference type="InterPro" id="IPR018201">
    <property type="entry name" value="Ketoacyl_synth_AS"/>
</dbReference>
<dbReference type="GO" id="GO:0005886">
    <property type="term" value="C:plasma membrane"/>
    <property type="evidence" value="ECO:0007669"/>
    <property type="project" value="TreeGrafter"/>
</dbReference>
<dbReference type="SUPFAM" id="SSF53901">
    <property type="entry name" value="Thiolase-like"/>
    <property type="match status" value="1"/>
</dbReference>
<keyword evidence="3" id="KW-0808">Transferase</keyword>
<dbReference type="InterPro" id="IPR020841">
    <property type="entry name" value="PKS_Beta-ketoAc_synthase_dom"/>
</dbReference>
<evidence type="ECO:0000256" key="3">
    <source>
        <dbReference type="ARBA" id="ARBA00022679"/>
    </source>
</evidence>
<feature type="non-terminal residue" evidence="5">
    <location>
        <position position="355"/>
    </location>
</feature>
<dbReference type="PROSITE" id="PS00606">
    <property type="entry name" value="KS3_1"/>
    <property type="match status" value="1"/>
</dbReference>
<keyword evidence="2" id="KW-0597">Phosphoprotein</keyword>
<dbReference type="InterPro" id="IPR050091">
    <property type="entry name" value="PKS_NRPS_Biosynth_Enz"/>
</dbReference>
<dbReference type="Pfam" id="PF00109">
    <property type="entry name" value="ketoacyl-synt"/>
    <property type="match status" value="1"/>
</dbReference>